<reference evidence="2" key="1">
    <citation type="submission" date="2023-11" db="EMBL/GenBank/DDBJ databases">
        <title>Genome sequence of Cyanobacterium aponinum BCRC AL20115.</title>
        <authorList>
            <person name="Chang H.-Y."/>
            <person name="Lin K.-M."/>
            <person name="Hsueh H.-T."/>
            <person name="Chu H.-A."/>
            <person name="Kuo C.-H."/>
        </authorList>
    </citation>
    <scope>NUCLEOTIDE SEQUENCE</scope>
    <source>
        <strain evidence="2">AL20115</strain>
    </source>
</reference>
<gene>
    <name evidence="2" type="ORF">SAY89_15850</name>
</gene>
<feature type="domain" description="Methyltransferase type 11" evidence="1">
    <location>
        <begin position="103"/>
        <end position="152"/>
    </location>
</feature>
<dbReference type="Pfam" id="PF08241">
    <property type="entry name" value="Methyltransf_11"/>
    <property type="match status" value="1"/>
</dbReference>
<organism evidence="2">
    <name type="scientific">Cyanobacterium aponinum AL20115</name>
    <dbReference type="NCBI Taxonomy" id="3090662"/>
    <lineage>
        <taxon>Bacteria</taxon>
        <taxon>Bacillati</taxon>
        <taxon>Cyanobacteriota</taxon>
        <taxon>Cyanophyceae</taxon>
        <taxon>Oscillatoriophycideae</taxon>
        <taxon>Chroococcales</taxon>
        <taxon>Geminocystaceae</taxon>
        <taxon>Cyanobacterium</taxon>
    </lineage>
</organism>
<keyword evidence="2" id="KW-0808">Transferase</keyword>
<dbReference type="CDD" id="cd02440">
    <property type="entry name" value="AdoMet_MTases"/>
    <property type="match status" value="1"/>
</dbReference>
<name>A0AAF1C143_9CHRO</name>
<evidence type="ECO:0000259" key="1">
    <source>
        <dbReference type="Pfam" id="PF08241"/>
    </source>
</evidence>
<dbReference type="InterPro" id="IPR029063">
    <property type="entry name" value="SAM-dependent_MTases_sf"/>
</dbReference>
<dbReference type="GO" id="GO:0008757">
    <property type="term" value="F:S-adenosylmethionine-dependent methyltransferase activity"/>
    <property type="evidence" value="ECO:0007669"/>
    <property type="project" value="InterPro"/>
</dbReference>
<dbReference type="RefSeq" id="WP_320001392.1">
    <property type="nucleotide sequence ID" value="NZ_CP138348.1"/>
</dbReference>
<sequence length="297" mass="33896">MIKKVYVKLKSEGVNGLFQTLYNRFMPIQLKYFPNCKSFFQGKVGLEIGGPSSIFEGRGFIPIYSVAKKIDNVNFAHNTVWEGSINEGNSFIFNKSKTPGCQYVAEASNLEFIRNSSYDFVLSSHCIEHLANPIQGLSEWIRVLKENGLLVLVVPHKDGTFDHRRPVTSLEHLIQDFDNQIDESDMTHLEEILRLHDLSKDPGAGDFQSFQERSKRNKENRCLHQHVVDTRLVIEVVNYMGLQILAVEFLLPFHIVVICEKVSQDQTASNEKFRGKDESLCWISPFPSDLTTNTLIV</sequence>
<accession>A0AAF1C143</accession>
<keyword evidence="2" id="KW-0489">Methyltransferase</keyword>
<dbReference type="EMBL" id="CP138348">
    <property type="protein sequence ID" value="WPF88252.1"/>
    <property type="molecule type" value="Genomic_DNA"/>
</dbReference>
<dbReference type="GO" id="GO:0032259">
    <property type="term" value="P:methylation"/>
    <property type="evidence" value="ECO:0007669"/>
    <property type="project" value="UniProtKB-KW"/>
</dbReference>
<dbReference type="SUPFAM" id="SSF53335">
    <property type="entry name" value="S-adenosyl-L-methionine-dependent methyltransferases"/>
    <property type="match status" value="1"/>
</dbReference>
<protein>
    <submittedName>
        <fullName evidence="2">Methyltransferase domain-containing protein</fullName>
    </submittedName>
</protein>
<dbReference type="Gene3D" id="3.40.50.150">
    <property type="entry name" value="Vaccinia Virus protein VP39"/>
    <property type="match status" value="1"/>
</dbReference>
<dbReference type="AlphaFoldDB" id="A0AAF1C143"/>
<proteinExistence type="predicted"/>
<evidence type="ECO:0000313" key="2">
    <source>
        <dbReference type="EMBL" id="WPF88252.1"/>
    </source>
</evidence>
<dbReference type="InterPro" id="IPR013216">
    <property type="entry name" value="Methyltransf_11"/>
</dbReference>